<comment type="caution">
    <text evidence="3">Lacks conserved residue(s) required for the propagation of feature annotation.</text>
</comment>
<dbReference type="STRING" id="29172.A0A0D8XDW4"/>
<keyword evidence="6" id="KW-1185">Reference proteome</keyword>
<keyword evidence="1" id="KW-0732">Signal</keyword>
<dbReference type="SMART" id="SM00254">
    <property type="entry name" value="ShKT"/>
    <property type="match status" value="2"/>
</dbReference>
<dbReference type="InterPro" id="IPR003582">
    <property type="entry name" value="ShKT_dom"/>
</dbReference>
<dbReference type="Proteomes" id="UP000053766">
    <property type="component" value="Unassembled WGS sequence"/>
</dbReference>
<reference evidence="6" key="2">
    <citation type="journal article" date="2016" name="Sci. Rep.">
        <title>Dictyocaulus viviparus genome, variome and transcriptome elucidate lungworm biology and support future intervention.</title>
        <authorList>
            <person name="McNulty S.N."/>
            <person name="Strube C."/>
            <person name="Rosa B.A."/>
            <person name="Martin J.C."/>
            <person name="Tyagi R."/>
            <person name="Choi Y.J."/>
            <person name="Wang Q."/>
            <person name="Hallsworth Pepin K."/>
            <person name="Zhang X."/>
            <person name="Ozersky P."/>
            <person name="Wilson R.K."/>
            <person name="Sternberg P.W."/>
            <person name="Gasser R.B."/>
            <person name="Mitreva M."/>
        </authorList>
    </citation>
    <scope>NUCLEOTIDE SEQUENCE [LARGE SCALE GENOMIC DNA]</scope>
    <source>
        <strain evidence="6">HannoverDv2000</strain>
    </source>
</reference>
<protein>
    <submittedName>
        <fullName evidence="5">ShTK domain protein</fullName>
    </submittedName>
</protein>
<dbReference type="PANTHER" id="PTHR46219:SF5">
    <property type="entry name" value="SHKT DOMAIN-CONTAINING PROTEIN"/>
    <property type="match status" value="1"/>
</dbReference>
<evidence type="ECO:0000313" key="5">
    <source>
        <dbReference type="EMBL" id="KJH40626.1"/>
    </source>
</evidence>
<keyword evidence="2" id="KW-1015">Disulfide bond</keyword>
<reference evidence="5 6" key="1">
    <citation type="submission" date="2013-11" db="EMBL/GenBank/DDBJ databases">
        <title>Draft genome of the bovine lungworm Dictyocaulus viviparus.</title>
        <authorList>
            <person name="Mitreva M."/>
        </authorList>
    </citation>
    <scope>NUCLEOTIDE SEQUENCE [LARGE SCALE GENOMIC DNA]</scope>
    <source>
        <strain evidence="5 6">HannoverDv2000</strain>
    </source>
</reference>
<dbReference type="PANTHER" id="PTHR46219">
    <property type="entry name" value="PROTEIN CBG11138"/>
    <property type="match status" value="1"/>
</dbReference>
<dbReference type="PROSITE" id="PS51670">
    <property type="entry name" value="SHKT"/>
    <property type="match status" value="2"/>
</dbReference>
<dbReference type="Gene3D" id="1.10.10.1870">
    <property type="entry name" value="ShTK domain-like"/>
    <property type="match status" value="2"/>
</dbReference>
<evidence type="ECO:0000259" key="4">
    <source>
        <dbReference type="PROSITE" id="PS51670"/>
    </source>
</evidence>
<evidence type="ECO:0000256" key="2">
    <source>
        <dbReference type="ARBA" id="ARBA00023157"/>
    </source>
</evidence>
<dbReference type="FunFam" id="1.10.10.1940:FF:000002">
    <property type="entry name" value="PHAryngeal gland Toxin-related"/>
    <property type="match status" value="1"/>
</dbReference>
<feature type="domain" description="ShKT" evidence="4">
    <location>
        <begin position="98"/>
        <end position="138"/>
    </location>
</feature>
<evidence type="ECO:0000313" key="6">
    <source>
        <dbReference type="Proteomes" id="UP000053766"/>
    </source>
</evidence>
<evidence type="ECO:0000256" key="1">
    <source>
        <dbReference type="ARBA" id="ARBA00022729"/>
    </source>
</evidence>
<dbReference type="Pfam" id="PF01549">
    <property type="entry name" value="ShK"/>
    <property type="match status" value="3"/>
</dbReference>
<feature type="domain" description="ShKT" evidence="4">
    <location>
        <begin position="1"/>
        <end position="12"/>
    </location>
</feature>
<gene>
    <name evidence="5" type="ORF">DICVIV_13414</name>
</gene>
<name>A0A0D8XDW4_DICVI</name>
<dbReference type="EMBL" id="KN717077">
    <property type="protein sequence ID" value="KJH40626.1"/>
    <property type="molecule type" value="Genomic_DNA"/>
</dbReference>
<sequence length="139" mass="15228">MTQECPKTCNRCPVSPGATQSPQTISHAPINDNFIEDMKFNPCLACVDRLNPKTGASDCPTRVHLCNSSLYYSLMSQECPQTCKRCPETTNVTQPSGCRDLVSPITGVSNCAEVASYCKDPQYITLMKQQCSKTCGFCN</sequence>
<proteinExistence type="predicted"/>
<dbReference type="OrthoDB" id="5863778at2759"/>
<dbReference type="AlphaFoldDB" id="A0A0D8XDW4"/>
<organism evidence="5 6">
    <name type="scientific">Dictyocaulus viviparus</name>
    <name type="common">Bovine lungworm</name>
    <dbReference type="NCBI Taxonomy" id="29172"/>
    <lineage>
        <taxon>Eukaryota</taxon>
        <taxon>Metazoa</taxon>
        <taxon>Ecdysozoa</taxon>
        <taxon>Nematoda</taxon>
        <taxon>Chromadorea</taxon>
        <taxon>Rhabditida</taxon>
        <taxon>Rhabditina</taxon>
        <taxon>Rhabditomorpha</taxon>
        <taxon>Strongyloidea</taxon>
        <taxon>Metastrongylidae</taxon>
        <taxon>Dictyocaulus</taxon>
    </lineage>
</organism>
<accession>A0A0D8XDW4</accession>
<evidence type="ECO:0000256" key="3">
    <source>
        <dbReference type="PROSITE-ProRule" id="PRU01005"/>
    </source>
</evidence>